<gene>
    <name evidence="6" type="ORF">KIH74_11000</name>
</gene>
<keyword evidence="7" id="KW-1185">Reference proteome</keyword>
<evidence type="ECO:0000256" key="3">
    <source>
        <dbReference type="ARBA" id="ARBA00022801"/>
    </source>
</evidence>
<keyword evidence="3" id="KW-0378">Hydrolase</keyword>
<comment type="similarity">
    <text evidence="1">Belongs to the sulfatase family.</text>
</comment>
<dbReference type="SUPFAM" id="SSF53649">
    <property type="entry name" value="Alkaline phosphatase-like"/>
    <property type="match status" value="1"/>
</dbReference>
<accession>A0ABS5TEH4</accession>
<dbReference type="PANTHER" id="PTHR43108">
    <property type="entry name" value="N-ACETYLGLUCOSAMINE-6-SULFATASE FAMILY MEMBER"/>
    <property type="match status" value="1"/>
</dbReference>
<feature type="domain" description="Sulfatase N-terminal" evidence="5">
    <location>
        <begin position="4"/>
        <end position="335"/>
    </location>
</feature>
<evidence type="ECO:0000313" key="7">
    <source>
        <dbReference type="Proteomes" id="UP001197247"/>
    </source>
</evidence>
<organism evidence="6 7">
    <name type="scientific">Kineosporia corallincola</name>
    <dbReference type="NCBI Taxonomy" id="2835133"/>
    <lineage>
        <taxon>Bacteria</taxon>
        <taxon>Bacillati</taxon>
        <taxon>Actinomycetota</taxon>
        <taxon>Actinomycetes</taxon>
        <taxon>Kineosporiales</taxon>
        <taxon>Kineosporiaceae</taxon>
        <taxon>Kineosporia</taxon>
    </lineage>
</organism>
<dbReference type="PANTHER" id="PTHR43108:SF8">
    <property type="entry name" value="SD21168P"/>
    <property type="match status" value="1"/>
</dbReference>
<dbReference type="Proteomes" id="UP001197247">
    <property type="component" value="Unassembled WGS sequence"/>
</dbReference>
<keyword evidence="2" id="KW-0732">Signal</keyword>
<dbReference type="InterPro" id="IPR012251">
    <property type="entry name" value="GlcNAc_6-SO4ase"/>
</dbReference>
<dbReference type="RefSeq" id="WP_214155752.1">
    <property type="nucleotide sequence ID" value="NZ_JAHBAY010000004.1"/>
</dbReference>
<dbReference type="PIRSF" id="PIRSF036666">
    <property type="entry name" value="G6S"/>
    <property type="match status" value="1"/>
</dbReference>
<evidence type="ECO:0000256" key="1">
    <source>
        <dbReference type="ARBA" id="ARBA00008779"/>
    </source>
</evidence>
<proteinExistence type="inferred from homology"/>
<dbReference type="EMBL" id="JAHBAY010000004">
    <property type="protein sequence ID" value="MBT0769450.1"/>
    <property type="molecule type" value="Genomic_DNA"/>
</dbReference>
<dbReference type="InterPro" id="IPR024607">
    <property type="entry name" value="Sulfatase_CS"/>
</dbReference>
<evidence type="ECO:0000256" key="2">
    <source>
        <dbReference type="ARBA" id="ARBA00022729"/>
    </source>
</evidence>
<evidence type="ECO:0000259" key="5">
    <source>
        <dbReference type="Pfam" id="PF00884"/>
    </source>
</evidence>
<keyword evidence="4" id="KW-0325">Glycoprotein</keyword>
<dbReference type="CDD" id="cd16147">
    <property type="entry name" value="G6S"/>
    <property type="match status" value="1"/>
</dbReference>
<dbReference type="Pfam" id="PF00884">
    <property type="entry name" value="Sulfatase"/>
    <property type="match status" value="1"/>
</dbReference>
<evidence type="ECO:0000256" key="4">
    <source>
        <dbReference type="ARBA" id="ARBA00023180"/>
    </source>
</evidence>
<dbReference type="PROSITE" id="PS00523">
    <property type="entry name" value="SULFATASE_1"/>
    <property type="match status" value="1"/>
</dbReference>
<comment type="caution">
    <text evidence="6">The sequence shown here is derived from an EMBL/GenBank/DDBJ whole genome shotgun (WGS) entry which is preliminary data.</text>
</comment>
<name>A0ABS5TEH4_9ACTN</name>
<dbReference type="InterPro" id="IPR000917">
    <property type="entry name" value="Sulfatase_N"/>
</dbReference>
<reference evidence="6 7" key="1">
    <citation type="submission" date="2021-05" db="EMBL/GenBank/DDBJ databases">
        <title>Kineosporia and Streptomyces sp. nov. two new marine actinobacteria isolated from Coral.</title>
        <authorList>
            <person name="Buangrab K."/>
            <person name="Sutthacheep M."/>
            <person name="Yeemin T."/>
            <person name="Harunari E."/>
            <person name="Igarashi Y."/>
            <person name="Kanchanasin P."/>
            <person name="Tanasupawat S."/>
            <person name="Phongsopitanun W."/>
        </authorList>
    </citation>
    <scope>NUCLEOTIDE SEQUENCE [LARGE SCALE GENOMIC DNA]</scope>
    <source>
        <strain evidence="6 7">J2-2</strain>
    </source>
</reference>
<evidence type="ECO:0000313" key="6">
    <source>
        <dbReference type="EMBL" id="MBT0769450.1"/>
    </source>
</evidence>
<dbReference type="Gene3D" id="3.40.720.10">
    <property type="entry name" value="Alkaline Phosphatase, subunit A"/>
    <property type="match status" value="1"/>
</dbReference>
<protein>
    <submittedName>
        <fullName evidence="6">Sulfatase</fullName>
    </submittedName>
</protein>
<sequence length="457" mass="51341">MKHPNIVFVLTDDMSLNMMKYAPAVQKMKKQGVTFQNYFVTNSLCCPSRSTIFTGKYPHHTGIKTNSLSSGGGYQVFKSKGLDRDTFATDLQKVGYRTAIMGKYMNEYQPGSTKKPTKSNPAGWDEWSLAASGYSGFDYNLNQNGKVKHYGSRARDYLTDVISRRGQDFIRRAAAADEPFLLELSVFTPHKPYVPAPRHQNLFKGLKAPRVKSYDRINKNVAAWASKKLTAAQKKKMDRQYRKRAQTMQAIDDMIVDVRAQLRRSGVADSTYLVFTSDNGYHMGEHSLISGKMTAYNTDIHVPLVVVGPDVPKGRKVTAMASNIDLRATFGDIANASTPKNVDGLSLAPLWRGQATKASARKYVLVEHTGPDYDRNDPDAGIFRSPNPPDYFALRSRKWLYVEYDNGRREYYDRVRDPSELKNIAGSLSARRLKKLHRLVVRAKKCEGQSACTTATS</sequence>
<dbReference type="InterPro" id="IPR017850">
    <property type="entry name" value="Alkaline_phosphatase_core_sf"/>
</dbReference>